<organism evidence="9 10">
    <name type="scientific">Rhodococcus globerulus</name>
    <dbReference type="NCBI Taxonomy" id="33008"/>
    <lineage>
        <taxon>Bacteria</taxon>
        <taxon>Bacillati</taxon>
        <taxon>Actinomycetota</taxon>
        <taxon>Actinomycetes</taxon>
        <taxon>Mycobacteriales</taxon>
        <taxon>Nocardiaceae</taxon>
        <taxon>Rhodococcus</taxon>
    </lineage>
</organism>
<evidence type="ECO:0000256" key="5">
    <source>
        <dbReference type="ARBA" id="ARBA00022692"/>
    </source>
</evidence>
<evidence type="ECO:0000256" key="4">
    <source>
        <dbReference type="ARBA" id="ARBA00022519"/>
    </source>
</evidence>
<dbReference type="CDD" id="cd06579">
    <property type="entry name" value="TM_PBP1_transp_AraH_like"/>
    <property type="match status" value="1"/>
</dbReference>
<keyword evidence="2" id="KW-0813">Transport</keyword>
<evidence type="ECO:0000256" key="6">
    <source>
        <dbReference type="ARBA" id="ARBA00022989"/>
    </source>
</evidence>
<comment type="caution">
    <text evidence="9">The sequence shown here is derived from an EMBL/GenBank/DDBJ whole genome shotgun (WGS) entry which is preliminary data.</text>
</comment>
<feature type="transmembrane region" description="Helical" evidence="8">
    <location>
        <begin position="150"/>
        <end position="168"/>
    </location>
</feature>
<protein>
    <submittedName>
        <fullName evidence="9">ABC transporter permease</fullName>
    </submittedName>
</protein>
<dbReference type="PANTHER" id="PTHR32196">
    <property type="entry name" value="ABC TRANSPORTER PERMEASE PROTEIN YPHD-RELATED-RELATED"/>
    <property type="match status" value="1"/>
</dbReference>
<evidence type="ECO:0000256" key="8">
    <source>
        <dbReference type="SAM" id="Phobius"/>
    </source>
</evidence>
<feature type="transmembrane region" description="Helical" evidence="8">
    <location>
        <begin position="243"/>
        <end position="263"/>
    </location>
</feature>
<comment type="subcellular location">
    <subcellularLocation>
        <location evidence="1">Cell membrane</location>
        <topology evidence="1">Multi-pass membrane protein</topology>
    </subcellularLocation>
</comment>
<feature type="transmembrane region" description="Helical" evidence="8">
    <location>
        <begin position="118"/>
        <end position="143"/>
    </location>
</feature>
<dbReference type="Pfam" id="PF02653">
    <property type="entry name" value="BPD_transp_2"/>
    <property type="match status" value="1"/>
</dbReference>
<feature type="transmembrane region" description="Helical" evidence="8">
    <location>
        <begin position="55"/>
        <end position="75"/>
    </location>
</feature>
<dbReference type="EMBL" id="JAWLKB010000024">
    <property type="protein sequence ID" value="MDV6270799.1"/>
    <property type="molecule type" value="Genomic_DNA"/>
</dbReference>
<dbReference type="PANTHER" id="PTHR32196:SF21">
    <property type="entry name" value="ABC TRANSPORTER PERMEASE PROTEIN YPHD-RELATED"/>
    <property type="match status" value="1"/>
</dbReference>
<keyword evidence="10" id="KW-1185">Reference proteome</keyword>
<evidence type="ECO:0000256" key="2">
    <source>
        <dbReference type="ARBA" id="ARBA00022448"/>
    </source>
</evidence>
<evidence type="ECO:0000313" key="9">
    <source>
        <dbReference type="EMBL" id="MDV6270799.1"/>
    </source>
</evidence>
<evidence type="ECO:0000256" key="1">
    <source>
        <dbReference type="ARBA" id="ARBA00004651"/>
    </source>
</evidence>
<feature type="transmembrane region" description="Helical" evidence="8">
    <location>
        <begin position="188"/>
        <end position="210"/>
    </location>
</feature>
<proteinExistence type="predicted"/>
<name>A0ABU4C305_RHOGO</name>
<reference evidence="9 10" key="1">
    <citation type="submission" date="2023-10" db="EMBL/GenBank/DDBJ databases">
        <title>Development of a sustainable strategy for remediation of hydrocarbon-contaminated territories based on the waste exchange concept.</title>
        <authorList>
            <person name="Krivoruchko A."/>
        </authorList>
    </citation>
    <scope>NUCLEOTIDE SEQUENCE [LARGE SCALE GENOMIC DNA]</scope>
    <source>
        <strain evidence="9 10">IEGM 1203</strain>
    </source>
</reference>
<feature type="transmembrane region" description="Helical" evidence="8">
    <location>
        <begin position="87"/>
        <end position="106"/>
    </location>
</feature>
<dbReference type="Proteomes" id="UP001185927">
    <property type="component" value="Unassembled WGS sequence"/>
</dbReference>
<keyword evidence="5 8" id="KW-0812">Transmembrane</keyword>
<dbReference type="PROSITE" id="PS51257">
    <property type="entry name" value="PROKAR_LIPOPROTEIN"/>
    <property type="match status" value="1"/>
</dbReference>
<keyword evidence="4" id="KW-0997">Cell inner membrane</keyword>
<keyword evidence="3" id="KW-1003">Cell membrane</keyword>
<gene>
    <name evidence="9" type="ORF">R3Q16_29645</name>
</gene>
<accession>A0ABU4C305</accession>
<sequence>MNLKIKSRPVETVATGKVNPIRNSQTLWVACACLALVAFFSLASESNAFWSSTVAQSIAITGAGIVALTVTQALLLGAGHIDISQGAIVVISSVVAGKTIVFVSGNASLGETTSNVPIGIALGLAAGFLSGAVFGLINGFLIAIVGLDPLIVTLAMLGVATGAAQVITQGANISGMPEQLQTHFGLGQLAGIPAPAVVVTVLIILISLLFHRTKFGVHTLAIGSNRSAAERGGVLVKRHIVKLYVLSGLAGALVGIIGLARFSTTDIGGHANSALAALSGAVIGGSRLSGGKTSIIGAVFGALLAVILQIGLVVIDVDPFYQTIAIGLVLIAAIWLDKVRTRNAL</sequence>
<feature type="transmembrane region" description="Helical" evidence="8">
    <location>
        <begin position="269"/>
        <end position="288"/>
    </location>
</feature>
<evidence type="ECO:0000256" key="3">
    <source>
        <dbReference type="ARBA" id="ARBA00022475"/>
    </source>
</evidence>
<dbReference type="InterPro" id="IPR001851">
    <property type="entry name" value="ABC_transp_permease"/>
</dbReference>
<feature type="transmembrane region" description="Helical" evidence="8">
    <location>
        <begin position="320"/>
        <end position="336"/>
    </location>
</feature>
<evidence type="ECO:0000256" key="7">
    <source>
        <dbReference type="ARBA" id="ARBA00023136"/>
    </source>
</evidence>
<keyword evidence="7 8" id="KW-0472">Membrane</keyword>
<keyword evidence="6 8" id="KW-1133">Transmembrane helix</keyword>
<feature type="transmembrane region" description="Helical" evidence="8">
    <location>
        <begin position="26"/>
        <end position="43"/>
    </location>
</feature>
<feature type="transmembrane region" description="Helical" evidence="8">
    <location>
        <begin position="295"/>
        <end position="314"/>
    </location>
</feature>
<evidence type="ECO:0000313" key="10">
    <source>
        <dbReference type="Proteomes" id="UP001185927"/>
    </source>
</evidence>
<dbReference type="RefSeq" id="WP_317545223.1">
    <property type="nucleotide sequence ID" value="NZ_JAWLKB010000024.1"/>
</dbReference>